<dbReference type="Pfam" id="PF16187">
    <property type="entry name" value="Peptidase_M16_M"/>
    <property type="match status" value="2"/>
</dbReference>
<dbReference type="GO" id="GO:0005739">
    <property type="term" value="C:mitochondrion"/>
    <property type="evidence" value="ECO:0007669"/>
    <property type="project" value="TreeGrafter"/>
</dbReference>
<evidence type="ECO:0000313" key="11">
    <source>
        <dbReference type="EMBL" id="CAG8650489.1"/>
    </source>
</evidence>
<dbReference type="PANTHER" id="PTHR43690:SF18">
    <property type="entry name" value="INSULIN-DEGRADING ENZYME-RELATED"/>
    <property type="match status" value="1"/>
</dbReference>
<evidence type="ECO:0000256" key="5">
    <source>
        <dbReference type="ARBA" id="ARBA00022833"/>
    </source>
</evidence>
<organism evidence="11 12">
    <name type="scientific">Funneliformis caledonium</name>
    <dbReference type="NCBI Taxonomy" id="1117310"/>
    <lineage>
        <taxon>Eukaryota</taxon>
        <taxon>Fungi</taxon>
        <taxon>Fungi incertae sedis</taxon>
        <taxon>Mucoromycota</taxon>
        <taxon>Glomeromycotina</taxon>
        <taxon>Glomeromycetes</taxon>
        <taxon>Glomerales</taxon>
        <taxon>Glomeraceae</taxon>
        <taxon>Funneliformis</taxon>
    </lineage>
</organism>
<dbReference type="Pfam" id="PF00675">
    <property type="entry name" value="Peptidase_M16"/>
    <property type="match status" value="1"/>
</dbReference>
<feature type="non-terminal residue" evidence="11">
    <location>
        <position position="1"/>
    </location>
</feature>
<name>A0A9N9DS54_9GLOM</name>
<dbReference type="Pfam" id="PF22456">
    <property type="entry name" value="PqqF-like_C_4"/>
    <property type="match status" value="1"/>
</dbReference>
<keyword evidence="2" id="KW-0645">Protease</keyword>
<dbReference type="FunFam" id="3.30.830.10:FF:000005">
    <property type="entry name" value="nardilysin isoform X1"/>
    <property type="match status" value="1"/>
</dbReference>
<keyword evidence="4" id="KW-0378">Hydrolase</keyword>
<reference evidence="11" key="1">
    <citation type="submission" date="2021-06" db="EMBL/GenBank/DDBJ databases">
        <authorList>
            <person name="Kallberg Y."/>
            <person name="Tangrot J."/>
            <person name="Rosling A."/>
        </authorList>
    </citation>
    <scope>NUCLEOTIDE SEQUENCE</scope>
    <source>
        <strain evidence="11">UK204</strain>
    </source>
</reference>
<comment type="caution">
    <text evidence="11">The sequence shown here is derived from an EMBL/GenBank/DDBJ whole genome shotgun (WGS) entry which is preliminary data.</text>
</comment>
<dbReference type="Pfam" id="PF05193">
    <property type="entry name" value="Peptidase_M16_C"/>
    <property type="match status" value="1"/>
</dbReference>
<evidence type="ECO:0000259" key="7">
    <source>
        <dbReference type="Pfam" id="PF00675"/>
    </source>
</evidence>
<keyword evidence="12" id="KW-1185">Reference proteome</keyword>
<keyword evidence="6" id="KW-0482">Metalloprotease</keyword>
<accession>A0A9N9DS54</accession>
<feature type="domain" description="Peptidase M16 middle/third" evidence="9">
    <location>
        <begin position="283"/>
        <end position="435"/>
    </location>
</feature>
<feature type="domain" description="Coenzyme PQQ synthesis protein F-like C-terminal lobe" evidence="10">
    <location>
        <begin position="601"/>
        <end position="698"/>
    </location>
</feature>
<dbReference type="GO" id="GO:0051603">
    <property type="term" value="P:proteolysis involved in protein catabolic process"/>
    <property type="evidence" value="ECO:0007669"/>
    <property type="project" value="TreeGrafter"/>
</dbReference>
<dbReference type="EMBL" id="CAJVPQ010004397">
    <property type="protein sequence ID" value="CAG8650489.1"/>
    <property type="molecule type" value="Genomic_DNA"/>
</dbReference>
<sequence>DNLQGLAHFCEHLLFMGTEKYPKENESREYVLNHGGYANVYTCSDNTNYYFEVGTEFLEGALDRFSQFFIKPLFDSSCTDREICAVDSENKKNLQSDHRRIYQLERSLSDPKHLYSKFGTGNLKTLKEDPIKQGLNIRDELLKFHDQYYSANIMKLIVLGHPFTESGLSKQVFIKSVKDIRMLKLLFPFPDLKQLFRVNPGKYLSYLIGHEGVGSILSLLKRKGLANNLISGLNYEGVGFAIFEISIELTNYEECGRAHISIYRNVEKSRSSRVIKELEDISFRFEEKSSPSRYSSTLSNMMQNPYPREWILSGPYLIREYNPLLISELLDLLRPDNFFLELISQSFTGLDQKEKWYGTEYKALINVSLHPDLKMPLINEFIPTNFETHKTEFATPANKPNLIKNTPLCRLWHKKDDTFWVPKASVNIKLKSAEVAGVTYYFNSDSEGLLLVIDERRQRSYKNSLLIEPYQQSMYYMKYLTQDKAWKNEEKLEALQDIKYEDIKTFYSDLLNKLYIESLIHGNIFKDDAIKIIERVEEILQPKVLIPSQLIGHRNVIIPQGKKFIYQRSVVNLKEYNSAINYYIQIGDLMDKELRAKSSILAQIANELCFDQLRTKEQLGYIVESSLREQVSSVGFRILIQSEKDTIHLENRIEAFLGKLLNIIEEISEQEYQKQVHSLIRDTLEKPENLFEETGRYWDHIISGYYDFEQIETDVEELRKITKQDLLKFYKKFIIPTSPFYKKLSVHLRTSQSDGFVKRSVDINHLNAYLLSQGLTTITINDLQKFFGTQAKLELDKCGLENLSAFLTGQTKVDKNEIEGLINNMYLNGVISTLEKVNERKDEKQNGEGELELELKDENVIIDDMVLWKSNVELGPTATPVIPLHNSISKL</sequence>
<gene>
    <name evidence="11" type="ORF">FCALED_LOCUS11037</name>
</gene>
<dbReference type="SUPFAM" id="SSF63411">
    <property type="entry name" value="LuxS/MPP-like metallohydrolase"/>
    <property type="match status" value="4"/>
</dbReference>
<dbReference type="OrthoDB" id="952271at2759"/>
<evidence type="ECO:0000256" key="2">
    <source>
        <dbReference type="ARBA" id="ARBA00022670"/>
    </source>
</evidence>
<proteinExistence type="inferred from homology"/>
<dbReference type="InterPro" id="IPR011765">
    <property type="entry name" value="Pept_M16_N"/>
</dbReference>
<evidence type="ECO:0000259" key="10">
    <source>
        <dbReference type="Pfam" id="PF22456"/>
    </source>
</evidence>
<dbReference type="GO" id="GO:0043171">
    <property type="term" value="P:peptide catabolic process"/>
    <property type="evidence" value="ECO:0007669"/>
    <property type="project" value="TreeGrafter"/>
</dbReference>
<feature type="domain" description="Peptidase M16 N-terminal" evidence="7">
    <location>
        <begin position="1"/>
        <end position="112"/>
    </location>
</feature>
<feature type="domain" description="Peptidase M16 middle/third" evidence="9">
    <location>
        <begin position="450"/>
        <end position="494"/>
    </location>
</feature>
<dbReference type="AlphaFoldDB" id="A0A9N9DS54"/>
<dbReference type="InterPro" id="IPR032632">
    <property type="entry name" value="Peptidase_M16_M"/>
</dbReference>
<dbReference type="InterPro" id="IPR007863">
    <property type="entry name" value="Peptidase_M16_C"/>
</dbReference>
<keyword evidence="3" id="KW-0479">Metal-binding</keyword>
<evidence type="ECO:0000313" key="12">
    <source>
        <dbReference type="Proteomes" id="UP000789570"/>
    </source>
</evidence>
<keyword evidence="5" id="KW-0862">Zinc</keyword>
<dbReference type="Gene3D" id="3.30.830.10">
    <property type="entry name" value="Metalloenzyme, LuxS/M16 peptidase-like"/>
    <property type="match status" value="5"/>
</dbReference>
<dbReference type="Proteomes" id="UP000789570">
    <property type="component" value="Unassembled WGS sequence"/>
</dbReference>
<evidence type="ECO:0000256" key="6">
    <source>
        <dbReference type="ARBA" id="ARBA00023049"/>
    </source>
</evidence>
<evidence type="ECO:0000256" key="4">
    <source>
        <dbReference type="ARBA" id="ARBA00022801"/>
    </source>
</evidence>
<dbReference type="PANTHER" id="PTHR43690">
    <property type="entry name" value="NARDILYSIN"/>
    <property type="match status" value="1"/>
</dbReference>
<dbReference type="GO" id="GO:0046872">
    <property type="term" value="F:metal ion binding"/>
    <property type="evidence" value="ECO:0007669"/>
    <property type="project" value="UniProtKB-KW"/>
</dbReference>
<comment type="similarity">
    <text evidence="1">Belongs to the peptidase M16 family.</text>
</comment>
<dbReference type="InterPro" id="IPR054734">
    <property type="entry name" value="PqqF-like_C_4"/>
</dbReference>
<dbReference type="InterPro" id="IPR050626">
    <property type="entry name" value="Peptidase_M16"/>
</dbReference>
<protein>
    <submittedName>
        <fullName evidence="11">11693_t:CDS:1</fullName>
    </submittedName>
</protein>
<dbReference type="InterPro" id="IPR011249">
    <property type="entry name" value="Metalloenz_LuxS/M16"/>
</dbReference>
<evidence type="ECO:0000259" key="9">
    <source>
        <dbReference type="Pfam" id="PF16187"/>
    </source>
</evidence>
<evidence type="ECO:0000256" key="3">
    <source>
        <dbReference type="ARBA" id="ARBA00022723"/>
    </source>
</evidence>
<evidence type="ECO:0000256" key="1">
    <source>
        <dbReference type="ARBA" id="ARBA00007261"/>
    </source>
</evidence>
<feature type="domain" description="Peptidase M16 C-terminal" evidence="8">
    <location>
        <begin position="167"/>
        <end position="254"/>
    </location>
</feature>
<dbReference type="GO" id="GO:0004222">
    <property type="term" value="F:metalloendopeptidase activity"/>
    <property type="evidence" value="ECO:0007669"/>
    <property type="project" value="TreeGrafter"/>
</dbReference>
<dbReference type="GO" id="GO:0005829">
    <property type="term" value="C:cytosol"/>
    <property type="evidence" value="ECO:0007669"/>
    <property type="project" value="TreeGrafter"/>
</dbReference>
<evidence type="ECO:0000259" key="8">
    <source>
        <dbReference type="Pfam" id="PF05193"/>
    </source>
</evidence>